<dbReference type="InterPro" id="IPR042177">
    <property type="entry name" value="Cell/Rod_1"/>
</dbReference>
<evidence type="ECO:0000256" key="3">
    <source>
        <dbReference type="ARBA" id="ARBA00022960"/>
    </source>
</evidence>
<comment type="function">
    <text evidence="5">Involved in formation and maintenance of cell shape.</text>
</comment>
<dbReference type="GO" id="GO:0008360">
    <property type="term" value="P:regulation of cell shape"/>
    <property type="evidence" value="ECO:0007669"/>
    <property type="project" value="UniProtKB-KW"/>
</dbReference>
<dbReference type="PANTHER" id="PTHR34138">
    <property type="entry name" value="CELL SHAPE-DETERMINING PROTEIN MREC"/>
    <property type="match status" value="1"/>
</dbReference>
<dbReference type="GO" id="GO:0005886">
    <property type="term" value="C:plasma membrane"/>
    <property type="evidence" value="ECO:0007669"/>
    <property type="project" value="TreeGrafter"/>
</dbReference>
<evidence type="ECO:0000259" key="7">
    <source>
        <dbReference type="Pfam" id="PF04085"/>
    </source>
</evidence>
<evidence type="ECO:0000313" key="8">
    <source>
        <dbReference type="EMBL" id="RST76551.1"/>
    </source>
</evidence>
<evidence type="ECO:0000256" key="5">
    <source>
        <dbReference type="PIRNR" id="PIRNR038471"/>
    </source>
</evidence>
<comment type="similarity">
    <text evidence="1 5">Belongs to the MreC family.</text>
</comment>
<reference evidence="8" key="1">
    <citation type="submission" date="2018-12" db="EMBL/GenBank/DDBJ databases">
        <authorList>
            <person name="Sun L."/>
            <person name="Chen Z."/>
        </authorList>
    </citation>
    <scope>NUCLEOTIDE SEQUENCE [LARGE SCALE GENOMIC DNA]</scope>
    <source>
        <strain evidence="8">3-2-2</strain>
    </source>
</reference>
<dbReference type="EMBL" id="QYTV02000002">
    <property type="protein sequence ID" value="RST76551.1"/>
    <property type="molecule type" value="Genomic_DNA"/>
</dbReference>
<feature type="coiled-coil region" evidence="6">
    <location>
        <begin position="69"/>
        <end position="113"/>
    </location>
</feature>
<dbReference type="OrthoDB" id="9792313at2"/>
<keyword evidence="3 5" id="KW-0133">Cell shape</keyword>
<evidence type="ECO:0000256" key="1">
    <source>
        <dbReference type="ARBA" id="ARBA00009369"/>
    </source>
</evidence>
<feature type="domain" description="Rod shape-determining protein MreC beta-barrel core" evidence="7">
    <location>
        <begin position="123"/>
        <end position="276"/>
    </location>
</feature>
<dbReference type="PIRSF" id="PIRSF038471">
    <property type="entry name" value="MreC"/>
    <property type="match status" value="1"/>
</dbReference>
<accession>A0A429Y570</accession>
<proteinExistence type="inferred from homology"/>
<evidence type="ECO:0000313" key="9">
    <source>
        <dbReference type="Proteomes" id="UP000287156"/>
    </source>
</evidence>
<evidence type="ECO:0000256" key="2">
    <source>
        <dbReference type="ARBA" id="ARBA00013855"/>
    </source>
</evidence>
<dbReference type="Proteomes" id="UP000287156">
    <property type="component" value="Unassembled WGS sequence"/>
</dbReference>
<keyword evidence="9" id="KW-1185">Reference proteome</keyword>
<gene>
    <name evidence="8" type="primary">mreC</name>
    <name evidence="8" type="ORF">D4T97_005355</name>
</gene>
<dbReference type="PANTHER" id="PTHR34138:SF1">
    <property type="entry name" value="CELL SHAPE-DETERMINING PROTEIN MREC"/>
    <property type="match status" value="1"/>
</dbReference>
<evidence type="ECO:0000256" key="4">
    <source>
        <dbReference type="ARBA" id="ARBA00032089"/>
    </source>
</evidence>
<organism evidence="8 9">
    <name type="scientific">Siminovitchia acidinfaciens</name>
    <dbReference type="NCBI Taxonomy" id="2321395"/>
    <lineage>
        <taxon>Bacteria</taxon>
        <taxon>Bacillati</taxon>
        <taxon>Bacillota</taxon>
        <taxon>Bacilli</taxon>
        <taxon>Bacillales</taxon>
        <taxon>Bacillaceae</taxon>
        <taxon>Siminovitchia</taxon>
    </lineage>
</organism>
<dbReference type="Pfam" id="PF04085">
    <property type="entry name" value="MreC"/>
    <property type="match status" value="1"/>
</dbReference>
<protein>
    <recommendedName>
        <fullName evidence="2 5">Cell shape-determining protein MreC</fullName>
    </recommendedName>
    <alternativeName>
        <fullName evidence="4 5">Cell shape protein MreC</fullName>
    </alternativeName>
</protein>
<dbReference type="RefSeq" id="WP_126048479.1">
    <property type="nucleotide sequence ID" value="NZ_QYTV02000002.1"/>
</dbReference>
<dbReference type="NCBIfam" id="TIGR00219">
    <property type="entry name" value="mreC"/>
    <property type="match status" value="1"/>
</dbReference>
<dbReference type="Gene3D" id="2.40.10.350">
    <property type="entry name" value="Rod shape-determining protein MreC, domain 2"/>
    <property type="match status" value="1"/>
</dbReference>
<dbReference type="InterPro" id="IPR055342">
    <property type="entry name" value="MreC_beta-barrel_core"/>
</dbReference>
<comment type="caution">
    <text evidence="8">The sequence shown here is derived from an EMBL/GenBank/DDBJ whole genome shotgun (WGS) entry which is preliminary data.</text>
</comment>
<keyword evidence="6" id="KW-0175">Coiled coil</keyword>
<name>A0A429Y570_9BACI</name>
<dbReference type="InterPro" id="IPR007221">
    <property type="entry name" value="MreC"/>
</dbReference>
<dbReference type="InterPro" id="IPR042175">
    <property type="entry name" value="Cell/Rod_MreC_2"/>
</dbReference>
<evidence type="ECO:0000256" key="6">
    <source>
        <dbReference type="SAM" id="Coils"/>
    </source>
</evidence>
<dbReference type="Gene3D" id="2.40.10.340">
    <property type="entry name" value="Rod shape-determining protein MreC, domain 1"/>
    <property type="match status" value="1"/>
</dbReference>
<sequence>MPNFFLNKRLIILLIAIIVLVSLIGFSLRERENISRPEQFVKDIVGFGQSLVAKPAHKFAAFFENINDLQNTYTENKKLKARLEGLAKLEKEIADLKKDNKELREVLDKKEDLRSFTPIQATVIGRTPDRWYEQIIIDRGKKSGIKPDMAVITSKGLIGKVVSTSEMTSTIELLSSDNVRYRVAAEIQVKGKKSVYGLIDGYDKEKKMLLMKDLPIDQEKLKPGQSVVTSGLGGIFPKGMDVGTVKELTLDQFGLTQTAYVKPSADFYDFEHVMVVARSMPSAEEKGEE</sequence>
<dbReference type="AlphaFoldDB" id="A0A429Y570"/>
<dbReference type="Gene3D" id="1.20.5.490">
    <property type="entry name" value="Single helix bin"/>
    <property type="match status" value="1"/>
</dbReference>